<keyword evidence="3" id="KW-1185">Reference proteome</keyword>
<dbReference type="AlphaFoldDB" id="A0A9P9EUF2"/>
<evidence type="ECO:0000256" key="1">
    <source>
        <dbReference type="SAM" id="MobiDB-lite"/>
    </source>
</evidence>
<evidence type="ECO:0000313" key="2">
    <source>
        <dbReference type="EMBL" id="KAH7144145.1"/>
    </source>
</evidence>
<sequence>MPPFTRRRRLARNSKRAREAQAQYEAEQAALPEGERNPVPEPPRRESVDLDLARHHSPDERPQGRRNAEGQVPAREAGLPDGRRVRQDFLARIPREITDAIFQEACPRGSLIVASASPDIDIEQMAAAPGRFVPLWIRYALNAIQWPIWGQALLDRSDFAISPMTMQYAIDHLLPATLVSNDMRNMIHSTLGVNDNVFVFTNTYSCWSWVKEFGSTYIPFMKKIYIIFGDSWQTPQVFPPFLHDEMEAVLHAGQHPDWQMGSATADGNYVDENFLDVPNRNIKPAAIAEALLHAGAAPEVLAFAYITEYQPEGSIFFETVHAPLAKPLRHRHHRHDFRLAMNALRRIPTPNPLKFIYEPSVEPTEADAAAGWGNFYNCLVRQHEVYEVADLTNKTSGVPRGGRAGSEMFNQATHISRKTLTGSRPVFVTLLPVDETLRLELIGTFALNT</sequence>
<dbReference type="OrthoDB" id="10434925at2759"/>
<feature type="region of interest" description="Disordered" evidence="1">
    <location>
        <begin position="1"/>
        <end position="83"/>
    </location>
</feature>
<feature type="compositionally biased region" description="Low complexity" evidence="1">
    <location>
        <begin position="20"/>
        <end position="32"/>
    </location>
</feature>
<proteinExistence type="predicted"/>
<feature type="compositionally biased region" description="Basic residues" evidence="1">
    <location>
        <begin position="1"/>
        <end position="15"/>
    </location>
</feature>
<evidence type="ECO:0000313" key="3">
    <source>
        <dbReference type="Proteomes" id="UP000717696"/>
    </source>
</evidence>
<dbReference type="EMBL" id="JAGMUU010000010">
    <property type="protein sequence ID" value="KAH7144145.1"/>
    <property type="molecule type" value="Genomic_DNA"/>
</dbReference>
<organism evidence="2 3">
    <name type="scientific">Dactylonectria estremocensis</name>
    <dbReference type="NCBI Taxonomy" id="1079267"/>
    <lineage>
        <taxon>Eukaryota</taxon>
        <taxon>Fungi</taxon>
        <taxon>Dikarya</taxon>
        <taxon>Ascomycota</taxon>
        <taxon>Pezizomycotina</taxon>
        <taxon>Sordariomycetes</taxon>
        <taxon>Hypocreomycetidae</taxon>
        <taxon>Hypocreales</taxon>
        <taxon>Nectriaceae</taxon>
        <taxon>Dactylonectria</taxon>
    </lineage>
</organism>
<protein>
    <submittedName>
        <fullName evidence="2">Uncharacterized protein</fullName>
    </submittedName>
</protein>
<dbReference type="Proteomes" id="UP000717696">
    <property type="component" value="Unassembled WGS sequence"/>
</dbReference>
<reference evidence="2" key="1">
    <citation type="journal article" date="2021" name="Nat. Commun.">
        <title>Genetic determinants of endophytism in the Arabidopsis root mycobiome.</title>
        <authorList>
            <person name="Mesny F."/>
            <person name="Miyauchi S."/>
            <person name="Thiergart T."/>
            <person name="Pickel B."/>
            <person name="Atanasova L."/>
            <person name="Karlsson M."/>
            <person name="Huettel B."/>
            <person name="Barry K.W."/>
            <person name="Haridas S."/>
            <person name="Chen C."/>
            <person name="Bauer D."/>
            <person name="Andreopoulos W."/>
            <person name="Pangilinan J."/>
            <person name="LaButti K."/>
            <person name="Riley R."/>
            <person name="Lipzen A."/>
            <person name="Clum A."/>
            <person name="Drula E."/>
            <person name="Henrissat B."/>
            <person name="Kohler A."/>
            <person name="Grigoriev I.V."/>
            <person name="Martin F.M."/>
            <person name="Hacquard S."/>
        </authorList>
    </citation>
    <scope>NUCLEOTIDE SEQUENCE</scope>
    <source>
        <strain evidence="2">MPI-CAGE-AT-0021</strain>
    </source>
</reference>
<feature type="compositionally biased region" description="Basic and acidic residues" evidence="1">
    <location>
        <begin position="33"/>
        <end position="68"/>
    </location>
</feature>
<accession>A0A9P9EUF2</accession>
<comment type="caution">
    <text evidence="2">The sequence shown here is derived from an EMBL/GenBank/DDBJ whole genome shotgun (WGS) entry which is preliminary data.</text>
</comment>
<gene>
    <name evidence="2" type="ORF">B0J13DRAFT_622722</name>
</gene>
<name>A0A9P9EUF2_9HYPO</name>